<reference evidence="1" key="2">
    <citation type="submission" date="2020-09" db="EMBL/GenBank/DDBJ databases">
        <authorList>
            <person name="Sun Q."/>
            <person name="Zhou Y."/>
        </authorList>
    </citation>
    <scope>NUCLEOTIDE SEQUENCE</scope>
    <source>
        <strain evidence="1">CGMCC 4.7308</strain>
    </source>
</reference>
<name>A0A917T4S1_9ACTN</name>
<comment type="caution">
    <text evidence="1">The sequence shown here is derived from an EMBL/GenBank/DDBJ whole genome shotgun (WGS) entry which is preliminary data.</text>
</comment>
<gene>
    <name evidence="1" type="ORF">GCM10011594_32970</name>
</gene>
<dbReference type="InterPro" id="IPR019993">
    <property type="entry name" value="RecB_nuclease_TM0106_put"/>
</dbReference>
<evidence type="ECO:0000313" key="1">
    <source>
        <dbReference type="EMBL" id="GGM10488.1"/>
    </source>
</evidence>
<proteinExistence type="predicted"/>
<sequence length="661" mass="69096">MAQPGLAPRAAPGLSVGAPTLIGMQADTVAQLGAEVAAAGSVPVQVPAAVLVGGSAREARPPRLGAVAAARCRRRVHLDADPTAPRERQLPADDGVRQRWADAAEHRNRILAGVLAQPGAVAGADWDPGDPGDRPAVVVRPQLSSATRDGSPDLLLRATDGGYLPVLVRNHRTTDAGSGARLSAVASMAAAAVAAAAGSSGADPVEPGRFEHTGRRMRSHPEDALALAHHVRLLQELGLATALPAGGVIGRGPGTDESPHEDAGYVLWHELSASGVLAEYDSRFADRLAVAATAATGAAALAEPSRIAECRRCPWWPVCESQLVALRDVSLLVSGTDVSALRTAGVRTVDELAQAPAELLGSLPLSNGLAGTARVRAKAWISGAQLVRRGASASVPRADLELDVDMESYLDDGAYLWGTYLSGPAVQRLGLRPGYRPFVTWRPLPDRDEGRAFAEFWAYLQGIRSAAAAHGLTFAAYCYSRQAEERWLRSAPRRFPDQPGMPPAAEIDAFCSGGQWVDIYQEIRDQFVVPGSMKLKVLAPLTGFGWRDREPGGENSMAWYRVAVGAAGSLGTDGTDGMNGTAGTGSTAHAGAGPVEPVDAAMARRILQYNEDDVRATLALRRWITERSWSVPSAADLDGPAAAGLQQYGPAAAAVPAAAGR</sequence>
<organism evidence="1 2">
    <name type="scientific">Nakamurella endophytica</name>
    <dbReference type="NCBI Taxonomy" id="1748367"/>
    <lineage>
        <taxon>Bacteria</taxon>
        <taxon>Bacillati</taxon>
        <taxon>Actinomycetota</taxon>
        <taxon>Actinomycetes</taxon>
        <taxon>Nakamurellales</taxon>
        <taxon>Nakamurellaceae</taxon>
        <taxon>Nakamurella</taxon>
    </lineage>
</organism>
<dbReference type="AlphaFoldDB" id="A0A917T4S1"/>
<protein>
    <submittedName>
        <fullName evidence="1">Recombinase RecB</fullName>
    </submittedName>
</protein>
<dbReference type="EMBL" id="BMNA01000008">
    <property type="protein sequence ID" value="GGM10488.1"/>
    <property type="molecule type" value="Genomic_DNA"/>
</dbReference>
<keyword evidence="2" id="KW-1185">Reference proteome</keyword>
<dbReference type="NCBIfam" id="TIGR03491">
    <property type="entry name" value="TM0106 family RecB-like putative nuclease"/>
    <property type="match status" value="1"/>
</dbReference>
<reference evidence="1" key="1">
    <citation type="journal article" date="2014" name="Int. J. Syst. Evol. Microbiol.">
        <title>Complete genome sequence of Corynebacterium casei LMG S-19264T (=DSM 44701T), isolated from a smear-ripened cheese.</title>
        <authorList>
            <consortium name="US DOE Joint Genome Institute (JGI-PGF)"/>
            <person name="Walter F."/>
            <person name="Albersmeier A."/>
            <person name="Kalinowski J."/>
            <person name="Ruckert C."/>
        </authorList>
    </citation>
    <scope>NUCLEOTIDE SEQUENCE</scope>
    <source>
        <strain evidence="1">CGMCC 4.7308</strain>
    </source>
</reference>
<dbReference type="Proteomes" id="UP000655208">
    <property type="component" value="Unassembled WGS sequence"/>
</dbReference>
<accession>A0A917T4S1</accession>
<evidence type="ECO:0000313" key="2">
    <source>
        <dbReference type="Proteomes" id="UP000655208"/>
    </source>
</evidence>